<evidence type="ECO:0000256" key="13">
    <source>
        <dbReference type="ARBA" id="ARBA00022777"/>
    </source>
</evidence>
<keyword evidence="6" id="KW-1003">Cell membrane</keyword>
<evidence type="ECO:0000313" key="22">
    <source>
        <dbReference type="EMBL" id="MBP2169317.1"/>
    </source>
</evidence>
<evidence type="ECO:0000256" key="19">
    <source>
        <dbReference type="ARBA" id="ARBA00023209"/>
    </source>
</evidence>
<dbReference type="EC" id="2.7.1.107" evidence="4 21"/>
<proteinExistence type="inferred from homology"/>
<reference evidence="23" key="2">
    <citation type="submission" date="2023-07" db="EMBL/GenBank/DDBJ databases">
        <title>Genome mining of underrepresented organisms for secondary metabolites.</title>
        <authorList>
            <person name="D'Agostino P.M."/>
        </authorList>
    </citation>
    <scope>NUCLEOTIDE SEQUENCE [LARGE SCALE GENOMIC DNA]</scope>
    <source>
        <strain evidence="23">WS4403</strain>
    </source>
</reference>
<evidence type="ECO:0000256" key="4">
    <source>
        <dbReference type="ARBA" id="ARBA00012133"/>
    </source>
</evidence>
<keyword evidence="9 21" id="KW-0808">Transferase</keyword>
<dbReference type="PANTHER" id="PTHR34299">
    <property type="entry name" value="DIACYLGLYCEROL KINASE"/>
    <property type="match status" value="1"/>
</dbReference>
<keyword evidence="16 21" id="KW-1133">Transmembrane helix</keyword>
<evidence type="ECO:0000256" key="5">
    <source>
        <dbReference type="ARBA" id="ARBA00017575"/>
    </source>
</evidence>
<evidence type="ECO:0000313" key="23">
    <source>
        <dbReference type="Proteomes" id="UP001195624"/>
    </source>
</evidence>
<keyword evidence="11" id="KW-0479">Metal-binding</keyword>
<feature type="transmembrane region" description="Helical" evidence="21">
    <location>
        <begin position="101"/>
        <end position="121"/>
    </location>
</feature>
<evidence type="ECO:0000256" key="17">
    <source>
        <dbReference type="ARBA" id="ARBA00023098"/>
    </source>
</evidence>
<comment type="function">
    <text evidence="21">Catalyzes the ATP-dependent phosphorylation of sn-l,2-diacylglycerol (DAG) to phosphatidic acid. Involved in the recycling of diacylglycerol produced as a by-product during membrane-derived oligosaccharide (MDO) biosynthesis.</text>
</comment>
<evidence type="ECO:0000256" key="16">
    <source>
        <dbReference type="ARBA" id="ARBA00022989"/>
    </source>
</evidence>
<keyword evidence="20 21" id="KW-1208">Phospholipid metabolism</keyword>
<comment type="catalytic activity">
    <reaction evidence="21">
        <text>a 1,2-diacyl-sn-glycerol + ATP = a 1,2-diacyl-sn-glycero-3-phosphate + ADP + H(+)</text>
        <dbReference type="Rhea" id="RHEA:10272"/>
        <dbReference type="ChEBI" id="CHEBI:15378"/>
        <dbReference type="ChEBI" id="CHEBI:17815"/>
        <dbReference type="ChEBI" id="CHEBI:30616"/>
        <dbReference type="ChEBI" id="CHEBI:58608"/>
        <dbReference type="ChEBI" id="CHEBI:456216"/>
        <dbReference type="EC" id="2.7.1.107"/>
    </reaction>
</comment>
<dbReference type="RefSeq" id="WP_017801678.1">
    <property type="nucleotide sequence ID" value="NZ_JAGGMQ010000001.1"/>
</dbReference>
<evidence type="ECO:0000256" key="14">
    <source>
        <dbReference type="ARBA" id="ARBA00022840"/>
    </source>
</evidence>
<dbReference type="Proteomes" id="UP001195624">
    <property type="component" value="Unassembled WGS sequence"/>
</dbReference>
<keyword evidence="18 21" id="KW-0472">Membrane</keyword>
<comment type="caution">
    <text evidence="22">The sequence shown here is derived from an EMBL/GenBank/DDBJ whole genome shotgun (WGS) entry which is preliminary data.</text>
</comment>
<evidence type="ECO:0000256" key="15">
    <source>
        <dbReference type="ARBA" id="ARBA00022842"/>
    </source>
</evidence>
<comment type="cofactor">
    <cofactor evidence="1">
        <name>Mg(2+)</name>
        <dbReference type="ChEBI" id="CHEBI:18420"/>
    </cofactor>
</comment>
<dbReference type="CDD" id="cd14264">
    <property type="entry name" value="DAGK_IM"/>
    <property type="match status" value="1"/>
</dbReference>
<comment type="caution">
    <text evidence="21">Lacks conserved residue(s) required for the propagation of feature annotation.</text>
</comment>
<keyword evidence="12 21" id="KW-0547">Nucleotide-binding</keyword>
<keyword evidence="10 21" id="KW-0812">Transmembrane</keyword>
<dbReference type="Pfam" id="PF01219">
    <property type="entry name" value="DAGK_prokar"/>
    <property type="match status" value="1"/>
</dbReference>
<organism evidence="22 23">
    <name type="scientific">Winslowiella toletana</name>
    <dbReference type="NCBI Taxonomy" id="92490"/>
    <lineage>
        <taxon>Bacteria</taxon>
        <taxon>Pseudomonadati</taxon>
        <taxon>Pseudomonadota</taxon>
        <taxon>Gammaproteobacteria</taxon>
        <taxon>Enterobacterales</taxon>
        <taxon>Erwiniaceae</taxon>
        <taxon>Winslowiella</taxon>
    </lineage>
</organism>
<evidence type="ECO:0000256" key="3">
    <source>
        <dbReference type="ARBA" id="ARBA00005967"/>
    </source>
</evidence>
<gene>
    <name evidence="22" type="ORF">J2125_002509</name>
</gene>
<comment type="similarity">
    <text evidence="3 21">Belongs to the bacterial diacylglycerol kinase family.</text>
</comment>
<dbReference type="InterPro" id="IPR036945">
    <property type="entry name" value="DAGK_sf"/>
</dbReference>
<keyword evidence="8 21" id="KW-0997">Cell inner membrane</keyword>
<evidence type="ECO:0000256" key="9">
    <source>
        <dbReference type="ARBA" id="ARBA00022679"/>
    </source>
</evidence>
<reference evidence="22 23" key="1">
    <citation type="submission" date="2021-03" db="EMBL/GenBank/DDBJ databases">
        <authorList>
            <person name="D'Agostino P."/>
            <person name="Huntemann M."/>
            <person name="Clum A."/>
            <person name="Spunde A."/>
            <person name="Palaniappan K."/>
            <person name="Ritter S."/>
            <person name="Mikhailova N."/>
            <person name="Chen I.-M."/>
            <person name="Stamatis D."/>
            <person name="Reddy T."/>
            <person name="O'Malley R."/>
            <person name="Daum C."/>
            <person name="Shapiro N."/>
            <person name="Ivanova N."/>
            <person name="Kyrpides N."/>
            <person name="Woyke T."/>
        </authorList>
    </citation>
    <scope>NUCLEOTIDE SEQUENCE [LARGE SCALE GENOMIC DNA]</scope>
    <source>
        <strain evidence="22 23">WS4403</strain>
    </source>
</reference>
<evidence type="ECO:0000256" key="11">
    <source>
        <dbReference type="ARBA" id="ARBA00022723"/>
    </source>
</evidence>
<evidence type="ECO:0000256" key="8">
    <source>
        <dbReference type="ARBA" id="ARBA00022519"/>
    </source>
</evidence>
<evidence type="ECO:0000256" key="2">
    <source>
        <dbReference type="ARBA" id="ARBA00004429"/>
    </source>
</evidence>
<keyword evidence="14 21" id="KW-0067">ATP-binding</keyword>
<evidence type="ECO:0000256" key="6">
    <source>
        <dbReference type="ARBA" id="ARBA00022475"/>
    </source>
</evidence>
<keyword evidence="13 21" id="KW-0418">Kinase</keyword>
<keyword evidence="19" id="KW-0594">Phospholipid biosynthesis</keyword>
<evidence type="ECO:0000256" key="18">
    <source>
        <dbReference type="ARBA" id="ARBA00023136"/>
    </source>
</evidence>
<keyword evidence="7" id="KW-0444">Lipid biosynthesis</keyword>
<dbReference type="Gene3D" id="1.10.287.3610">
    <property type="match status" value="1"/>
</dbReference>
<evidence type="ECO:0000256" key="21">
    <source>
        <dbReference type="RuleBase" id="RU363065"/>
    </source>
</evidence>
<accession>A0ABS4P9N3</accession>
<dbReference type="EMBL" id="JAGGMQ010000001">
    <property type="protein sequence ID" value="MBP2169317.1"/>
    <property type="molecule type" value="Genomic_DNA"/>
</dbReference>
<dbReference type="InterPro" id="IPR033718">
    <property type="entry name" value="DAGK_prok"/>
</dbReference>
<feature type="transmembrane region" description="Helical" evidence="21">
    <location>
        <begin position="57"/>
        <end position="80"/>
    </location>
</feature>
<keyword evidence="23" id="KW-1185">Reference proteome</keyword>
<evidence type="ECO:0000256" key="7">
    <source>
        <dbReference type="ARBA" id="ARBA00022516"/>
    </source>
</evidence>
<keyword evidence="17 21" id="KW-0443">Lipid metabolism</keyword>
<name>A0ABS4P9N3_9GAMM</name>
<evidence type="ECO:0000256" key="1">
    <source>
        <dbReference type="ARBA" id="ARBA00001946"/>
    </source>
</evidence>
<dbReference type="InterPro" id="IPR000829">
    <property type="entry name" value="DAGK"/>
</dbReference>
<comment type="subcellular location">
    <subcellularLocation>
        <location evidence="2 21">Cell inner membrane</location>
        <topology evidence="2 21">Multi-pass membrane protein</topology>
    </subcellularLocation>
</comment>
<dbReference type="GO" id="GO:0004143">
    <property type="term" value="F:ATP-dependent diacylglycerol kinase activity"/>
    <property type="evidence" value="ECO:0007669"/>
    <property type="project" value="UniProtKB-EC"/>
</dbReference>
<keyword evidence="15" id="KW-0460">Magnesium</keyword>
<sequence>MANNVTGLTRIIKAAGYSWKGIRAAWQHEAAFRQESVAAVIAIIVACWLDVDAITRVLLIGSVLLVIIVEILNSAIEAVVDRIGSEHHPLSGRAKDMGSAAVLLSILLALMVWIMLLWSYWT</sequence>
<evidence type="ECO:0000256" key="10">
    <source>
        <dbReference type="ARBA" id="ARBA00022692"/>
    </source>
</evidence>
<protein>
    <recommendedName>
        <fullName evidence="5 21">Diacylglycerol kinase</fullName>
        <ecNumber evidence="4 21">2.7.1.107</ecNumber>
    </recommendedName>
</protein>
<evidence type="ECO:0000256" key="20">
    <source>
        <dbReference type="ARBA" id="ARBA00023264"/>
    </source>
</evidence>
<evidence type="ECO:0000256" key="12">
    <source>
        <dbReference type="ARBA" id="ARBA00022741"/>
    </source>
</evidence>
<dbReference type="PANTHER" id="PTHR34299:SF1">
    <property type="entry name" value="DIACYLGLYCEROL KINASE"/>
    <property type="match status" value="1"/>
</dbReference>
<dbReference type="PROSITE" id="PS01069">
    <property type="entry name" value="DAGK_PROKAR"/>
    <property type="match status" value="1"/>
</dbReference>